<keyword evidence="2" id="KW-1185">Reference proteome</keyword>
<protein>
    <recommendedName>
        <fullName evidence="3">PAP2 superfamily protein</fullName>
    </recommendedName>
</protein>
<accession>A0ABQ4NQ21</accession>
<dbReference type="Proteomes" id="UP000786693">
    <property type="component" value="Unassembled WGS sequence"/>
</dbReference>
<proteinExistence type="predicted"/>
<name>A0ABQ4NQ21_9RHOB</name>
<dbReference type="EMBL" id="BPFH01000005">
    <property type="protein sequence ID" value="GIT96177.1"/>
    <property type="molecule type" value="Genomic_DNA"/>
</dbReference>
<evidence type="ECO:0008006" key="3">
    <source>
        <dbReference type="Google" id="ProtNLM"/>
    </source>
</evidence>
<evidence type="ECO:0000313" key="1">
    <source>
        <dbReference type="EMBL" id="GIT96177.1"/>
    </source>
</evidence>
<sequence length="343" mass="38343">MVLPPYGAPSRELRIVDDGARPKDWSGSAEDWAAFYAHFVEDVSEHISPKWDMATGTWTGASAQFATEATRRELDVVIKTLLAKGIMDQIPITPTYKGPLPKRTHYWLYAIEDYIGPFLSRLQSGEPVLPPADKELEQKVGAHPANSIYYYDDTVDLQQMPSLFGHMFQHKYNGIFQTKLIFRRARPQQTAFMLGLTDFEWRQAQANVHTGNHPALISGHCAQGLLFACTIVDKLLSAGRQMEDIPMEAYSQFAVDFGDRRVFGGVHYPTDNIASWIAVMRMIPWVFPENGPTLLAFIQSAIRDRSLLYGAIEGAFSAPDQPLLPAWTLLQQELAPADAGDVA</sequence>
<reference evidence="1 2" key="1">
    <citation type="submission" date="2021-05" db="EMBL/GenBank/DDBJ databases">
        <title>Bacteria Genome sequencing.</title>
        <authorList>
            <person name="Takabe Y."/>
            <person name="Nakajima Y."/>
            <person name="Suzuki S."/>
            <person name="Shiozaki T."/>
        </authorList>
    </citation>
    <scope>NUCLEOTIDE SEQUENCE [LARGE SCALE GENOMIC DNA]</scope>
    <source>
        <strain evidence="1 2">AI_62</strain>
    </source>
</reference>
<comment type="caution">
    <text evidence="1">The sequence shown here is derived from an EMBL/GenBank/DDBJ whole genome shotgun (WGS) entry which is preliminary data.</text>
</comment>
<dbReference type="RefSeq" id="WP_220749679.1">
    <property type="nucleotide sequence ID" value="NZ_BPFH01000005.1"/>
</dbReference>
<evidence type="ECO:0000313" key="2">
    <source>
        <dbReference type="Proteomes" id="UP000786693"/>
    </source>
</evidence>
<dbReference type="InterPro" id="IPR036938">
    <property type="entry name" value="PAP2/HPO_sf"/>
</dbReference>
<dbReference type="Gene3D" id="1.20.144.10">
    <property type="entry name" value="Phosphatidic acid phosphatase type 2/haloperoxidase"/>
    <property type="match status" value="1"/>
</dbReference>
<gene>
    <name evidence="1" type="ORF">JANAI62_28000</name>
</gene>
<organism evidence="1 2">
    <name type="scientific">Jannaschia pagri</name>
    <dbReference type="NCBI Taxonomy" id="2829797"/>
    <lineage>
        <taxon>Bacteria</taxon>
        <taxon>Pseudomonadati</taxon>
        <taxon>Pseudomonadota</taxon>
        <taxon>Alphaproteobacteria</taxon>
        <taxon>Rhodobacterales</taxon>
        <taxon>Roseobacteraceae</taxon>
        <taxon>Jannaschia</taxon>
    </lineage>
</organism>
<dbReference type="SUPFAM" id="SSF48317">
    <property type="entry name" value="Acid phosphatase/Vanadium-dependent haloperoxidase"/>
    <property type="match status" value="1"/>
</dbReference>